<accession>A0A7K6T713</accession>
<feature type="region of interest" description="Disordered" evidence="14">
    <location>
        <begin position="616"/>
        <end position="666"/>
    </location>
</feature>
<dbReference type="InterPro" id="IPR034781">
    <property type="entry name" value="SAFB1_2_RBD"/>
</dbReference>
<dbReference type="Proteomes" id="UP000546235">
    <property type="component" value="Unassembled WGS sequence"/>
</dbReference>
<dbReference type="PROSITE" id="PS50800">
    <property type="entry name" value="SAP"/>
    <property type="match status" value="1"/>
</dbReference>
<protein>
    <submittedName>
        <fullName evidence="17">SAFB1 factor</fullName>
    </submittedName>
</protein>
<keyword evidence="7 13" id="KW-0694">RNA-binding</keyword>
<feature type="domain" description="SAP" evidence="16">
    <location>
        <begin position="32"/>
        <end position="66"/>
    </location>
</feature>
<keyword evidence="12" id="KW-0539">Nucleus</keyword>
<dbReference type="CDD" id="cd12679">
    <property type="entry name" value="RRM_SAFB1_SAFB2"/>
    <property type="match status" value="1"/>
</dbReference>
<evidence type="ECO:0000256" key="9">
    <source>
        <dbReference type="ARBA" id="ARBA00023015"/>
    </source>
</evidence>
<feature type="compositionally biased region" description="Basic and acidic residues" evidence="14">
    <location>
        <begin position="493"/>
        <end position="505"/>
    </location>
</feature>
<evidence type="ECO:0000256" key="14">
    <source>
        <dbReference type="SAM" id="MobiDB-lite"/>
    </source>
</evidence>
<evidence type="ECO:0000256" key="12">
    <source>
        <dbReference type="ARBA" id="ARBA00023242"/>
    </source>
</evidence>
<evidence type="ECO:0000256" key="1">
    <source>
        <dbReference type="ARBA" id="ARBA00004123"/>
    </source>
</evidence>
<reference evidence="17 18" key="1">
    <citation type="submission" date="2019-09" db="EMBL/GenBank/DDBJ databases">
        <title>Bird 10,000 Genomes (B10K) Project - Family phase.</title>
        <authorList>
            <person name="Zhang G."/>
        </authorList>
    </citation>
    <scope>NUCLEOTIDE SEQUENCE [LARGE SCALE GENOMIC DNA]</scope>
    <source>
        <strain evidence="17">OUT-0007</strain>
        <tissue evidence="17">Blood</tissue>
    </source>
</reference>
<feature type="compositionally biased region" description="Basic and acidic residues" evidence="14">
    <location>
        <begin position="403"/>
        <end position="485"/>
    </location>
</feature>
<evidence type="ECO:0000313" key="18">
    <source>
        <dbReference type="Proteomes" id="UP000546235"/>
    </source>
</evidence>
<dbReference type="InterPro" id="IPR035979">
    <property type="entry name" value="RBD_domain_sf"/>
</dbReference>
<evidence type="ECO:0000259" key="15">
    <source>
        <dbReference type="PROSITE" id="PS50102"/>
    </source>
</evidence>
<dbReference type="PROSITE" id="PS50102">
    <property type="entry name" value="RRM"/>
    <property type="match status" value="1"/>
</dbReference>
<dbReference type="Gene3D" id="3.30.70.330">
    <property type="match status" value="1"/>
</dbReference>
<keyword evidence="18" id="KW-1185">Reference proteome</keyword>
<keyword evidence="11" id="KW-0804">Transcription</keyword>
<dbReference type="SMART" id="SM00360">
    <property type="entry name" value="RRM"/>
    <property type="match status" value="1"/>
</dbReference>
<feature type="compositionally biased region" description="Basic and acidic residues" evidence="14">
    <location>
        <begin position="843"/>
        <end position="857"/>
    </location>
</feature>
<dbReference type="EMBL" id="VZSB01002358">
    <property type="protein sequence ID" value="NWX06058.1"/>
    <property type="molecule type" value="Genomic_DNA"/>
</dbReference>
<dbReference type="SMART" id="SM00513">
    <property type="entry name" value="SAP"/>
    <property type="match status" value="1"/>
</dbReference>
<dbReference type="SUPFAM" id="SSF68906">
    <property type="entry name" value="SAP domain"/>
    <property type="match status" value="1"/>
</dbReference>
<feature type="compositionally biased region" description="Basic residues" evidence="14">
    <location>
        <begin position="86"/>
        <end position="95"/>
    </location>
</feature>
<dbReference type="PANTHER" id="PTHR15683:SF6">
    <property type="entry name" value="SCAFFOLD ATTACHMENT FACTOR B1"/>
    <property type="match status" value="1"/>
</dbReference>
<dbReference type="AlphaFoldDB" id="A0A7K6T713"/>
<dbReference type="GO" id="GO:0005634">
    <property type="term" value="C:nucleus"/>
    <property type="evidence" value="ECO:0007669"/>
    <property type="project" value="UniProtKB-SubCell"/>
</dbReference>
<evidence type="ECO:0000256" key="8">
    <source>
        <dbReference type="ARBA" id="ARBA00022990"/>
    </source>
</evidence>
<evidence type="ECO:0000256" key="5">
    <source>
        <dbReference type="ARBA" id="ARBA00022553"/>
    </source>
</evidence>
<feature type="domain" description="RRM" evidence="15">
    <location>
        <begin position="332"/>
        <end position="410"/>
    </location>
</feature>
<comment type="caution">
    <text evidence="17">The sequence shown here is derived from an EMBL/GenBank/DDBJ whole genome shotgun (WGS) entry which is preliminary data.</text>
</comment>
<comment type="subcellular location">
    <subcellularLocation>
        <location evidence="1">Nucleus</location>
    </subcellularLocation>
</comment>
<name>A0A7K6T713_CALNI</name>
<organism evidence="17 18">
    <name type="scientific">Caloenas nicobarica</name>
    <name type="common">Nicobar pigeon</name>
    <dbReference type="NCBI Taxonomy" id="187106"/>
    <lineage>
        <taxon>Eukaryota</taxon>
        <taxon>Metazoa</taxon>
        <taxon>Chordata</taxon>
        <taxon>Craniata</taxon>
        <taxon>Vertebrata</taxon>
        <taxon>Euteleostomi</taxon>
        <taxon>Archelosauria</taxon>
        <taxon>Archosauria</taxon>
        <taxon>Dinosauria</taxon>
        <taxon>Saurischia</taxon>
        <taxon>Theropoda</taxon>
        <taxon>Coelurosauria</taxon>
        <taxon>Aves</taxon>
        <taxon>Neognathae</taxon>
        <taxon>Neoaves</taxon>
        <taxon>Columbimorphae</taxon>
        <taxon>Columbiformes</taxon>
        <taxon>Columbidae</taxon>
        <taxon>Caloenas</taxon>
    </lineage>
</organism>
<dbReference type="GO" id="GO:0006357">
    <property type="term" value="P:regulation of transcription by RNA polymerase II"/>
    <property type="evidence" value="ECO:0007669"/>
    <property type="project" value="TreeGrafter"/>
</dbReference>
<evidence type="ECO:0000256" key="7">
    <source>
        <dbReference type="ARBA" id="ARBA00022884"/>
    </source>
</evidence>
<dbReference type="InterPro" id="IPR051738">
    <property type="entry name" value="SAF_Modulators"/>
</dbReference>
<gene>
    <name evidence="17" type="primary">Safb</name>
    <name evidence="17" type="ORF">CALNIC_R02380</name>
</gene>
<keyword evidence="10" id="KW-0238">DNA-binding</keyword>
<feature type="compositionally biased region" description="Basic and acidic residues" evidence="14">
    <location>
        <begin position="705"/>
        <end position="738"/>
    </location>
</feature>
<dbReference type="GO" id="GO:0043565">
    <property type="term" value="F:sequence-specific DNA binding"/>
    <property type="evidence" value="ECO:0007669"/>
    <property type="project" value="TreeGrafter"/>
</dbReference>
<dbReference type="Pfam" id="PF00076">
    <property type="entry name" value="RRM_1"/>
    <property type="match status" value="1"/>
</dbReference>
<keyword evidence="4" id="KW-1017">Isopeptide bond</keyword>
<dbReference type="GO" id="GO:0050684">
    <property type="term" value="P:regulation of mRNA processing"/>
    <property type="evidence" value="ECO:0007669"/>
    <property type="project" value="TreeGrafter"/>
</dbReference>
<feature type="compositionally biased region" description="Basic and acidic residues" evidence="14">
    <location>
        <begin position="515"/>
        <end position="590"/>
    </location>
</feature>
<feature type="non-terminal residue" evidence="17">
    <location>
        <position position="857"/>
    </location>
</feature>
<feature type="region of interest" description="Disordered" evidence="14">
    <location>
        <begin position="403"/>
        <end position="590"/>
    </location>
</feature>
<evidence type="ECO:0000313" key="17">
    <source>
        <dbReference type="EMBL" id="NWX06058.1"/>
    </source>
</evidence>
<keyword evidence="8" id="KW-0007">Acetylation</keyword>
<evidence type="ECO:0000256" key="13">
    <source>
        <dbReference type="PROSITE-ProRule" id="PRU00176"/>
    </source>
</evidence>
<evidence type="ECO:0000256" key="6">
    <source>
        <dbReference type="ARBA" id="ARBA00022843"/>
    </source>
</evidence>
<proteinExistence type="predicted"/>
<feature type="region of interest" description="Disordered" evidence="14">
    <location>
        <begin position="66"/>
        <end position="116"/>
    </location>
</feature>
<feature type="non-terminal residue" evidence="17">
    <location>
        <position position="1"/>
    </location>
</feature>
<dbReference type="InterPro" id="IPR036361">
    <property type="entry name" value="SAP_dom_sf"/>
</dbReference>
<keyword evidence="5" id="KW-0597">Phosphoprotein</keyword>
<evidence type="ECO:0000259" key="16">
    <source>
        <dbReference type="PROSITE" id="PS50800"/>
    </source>
</evidence>
<keyword evidence="6" id="KW-0832">Ubl conjugation</keyword>
<dbReference type="InterPro" id="IPR012677">
    <property type="entry name" value="Nucleotide-bd_a/b_plait_sf"/>
</dbReference>
<feature type="region of interest" description="Disordered" evidence="14">
    <location>
        <begin position="1"/>
        <end position="32"/>
    </location>
</feature>
<dbReference type="SUPFAM" id="SSF54928">
    <property type="entry name" value="RNA-binding domain, RBD"/>
    <property type="match status" value="1"/>
</dbReference>
<sequence>MADSQSAAGQGESPSLGGSGLPGSEPENRRRLSELRVIDLRAELKRRSLDSGGNKSVLLQRLRKAIEEEGGNPDEIPVVSENIMKKTPKRSSSKGRRADEEGGEDNGLEEDSGDGQEDIEASLDNLQDIDMMDISVLDEAEIDNGNAVDCGEDYNADNILDSLSDSKENAGAAVKELPDQPTEYAVEVEDVGNNVDASSSDVTIIKVGGNQFFFTTKRHNKCYINCTLNQYMYRAGTAPFLKHSPVSRSLVAGSGLVAPGGPGVPVHPVCRKKETLEEGNTKMDFALHSLHLLVIYPCKCVLCVQRVPVEEDRDTKIISKDDKGRAGGGSGRNLWVSGLSSSTRATDLKNLFSKYGKVVGAKVVTNARSPGARCYGFVTMSTSEEATKCINHLHRTELHGKMISVEKAKNEPAGKKPSDKKEGETRKEKDRHHSAESKLEKSVGTKKEEKTDKKDDVKKSEKDGKDEKEGKEKDEQKAGSSDRSRANKSASRGTERTVVMDKSKGEPVISVKTSTSKERSTKSQDRKSESKEKQDILSFDKIKEQRERERQRQREREIRETERRRERERREREQRLQAIHERDERQRLQRERERLEFQRQRLDRERLERERLERERMHIEQERRREQERIQREREELRRQQEQLRYEQERRSAMRRPYDPDSRRDDLYWPEAKRMAMDDRYHSEFSRQDRFHDFDHRDRGRYQDHCLDRRDGSRGIPDRDGQHYPDERHGGPDRHSRDSWGGYGSDRRMSEGRGIPPQPRDGRDWGDHGRKLEGHQDRSWQGNVAGGVMGRDHERWQGGDRSMPGQSGPGHVMNRGGMSGRGGFAGTQSAGGPGGLQVFAAPERTDRATELRFTRRY</sequence>
<dbReference type="Gene3D" id="1.10.720.30">
    <property type="entry name" value="SAP domain"/>
    <property type="match status" value="1"/>
</dbReference>
<evidence type="ECO:0000256" key="11">
    <source>
        <dbReference type="ARBA" id="ARBA00023163"/>
    </source>
</evidence>
<feature type="compositionally biased region" description="Basic and acidic residues" evidence="14">
    <location>
        <begin position="760"/>
        <end position="778"/>
    </location>
</feature>
<dbReference type="Pfam" id="PF02037">
    <property type="entry name" value="SAP"/>
    <property type="match status" value="1"/>
</dbReference>
<dbReference type="PANTHER" id="PTHR15683">
    <property type="entry name" value="SCAFFOLD ATTACHMENT FACTOR B-RELATED"/>
    <property type="match status" value="1"/>
</dbReference>
<feature type="compositionally biased region" description="Acidic residues" evidence="14">
    <location>
        <begin position="101"/>
        <end position="116"/>
    </location>
</feature>
<dbReference type="InterPro" id="IPR000504">
    <property type="entry name" value="RRM_dom"/>
</dbReference>
<evidence type="ECO:0000256" key="10">
    <source>
        <dbReference type="ARBA" id="ARBA00023125"/>
    </source>
</evidence>
<evidence type="ECO:0000256" key="3">
    <source>
        <dbReference type="ARBA" id="ARBA00022491"/>
    </source>
</evidence>
<keyword evidence="9" id="KW-0805">Transcription regulation</keyword>
<feature type="compositionally biased region" description="Gly residues" evidence="14">
    <location>
        <begin position="817"/>
        <end position="835"/>
    </location>
</feature>
<evidence type="ECO:0000256" key="4">
    <source>
        <dbReference type="ARBA" id="ARBA00022499"/>
    </source>
</evidence>
<evidence type="ECO:0000256" key="2">
    <source>
        <dbReference type="ARBA" id="ARBA00022481"/>
    </source>
</evidence>
<keyword evidence="2" id="KW-0488">Methylation</keyword>
<dbReference type="GO" id="GO:0003723">
    <property type="term" value="F:RNA binding"/>
    <property type="evidence" value="ECO:0007669"/>
    <property type="project" value="UniProtKB-UniRule"/>
</dbReference>
<keyword evidence="3" id="KW-0678">Repressor</keyword>
<feature type="region of interest" description="Disordered" evidence="14">
    <location>
        <begin position="705"/>
        <end position="857"/>
    </location>
</feature>
<dbReference type="InterPro" id="IPR003034">
    <property type="entry name" value="SAP_dom"/>
</dbReference>